<proteinExistence type="predicted"/>
<dbReference type="PROSITE" id="PS50943">
    <property type="entry name" value="HTH_CROC1"/>
    <property type="match status" value="1"/>
</dbReference>
<gene>
    <name evidence="3" type="ORF">P2L57_23145</name>
</gene>
<dbReference type="Pfam" id="PF13560">
    <property type="entry name" value="HTH_31"/>
    <property type="match status" value="1"/>
</dbReference>
<dbReference type="Gene3D" id="1.10.260.40">
    <property type="entry name" value="lambda repressor-like DNA-binding domains"/>
    <property type="match status" value="1"/>
</dbReference>
<feature type="domain" description="HTH cro/C1-type" evidence="2">
    <location>
        <begin position="36"/>
        <end position="83"/>
    </location>
</feature>
<evidence type="ECO:0000313" key="3">
    <source>
        <dbReference type="EMBL" id="MDF2258511.1"/>
    </source>
</evidence>
<keyword evidence="4" id="KW-1185">Reference proteome</keyword>
<dbReference type="CDD" id="cd00093">
    <property type="entry name" value="HTH_XRE"/>
    <property type="match status" value="1"/>
</dbReference>
<dbReference type="SMART" id="SM00530">
    <property type="entry name" value="HTH_XRE"/>
    <property type="match status" value="1"/>
</dbReference>
<dbReference type="InterPro" id="IPR041413">
    <property type="entry name" value="MLTR_LBD"/>
</dbReference>
<evidence type="ECO:0000313" key="4">
    <source>
        <dbReference type="Proteomes" id="UP001220022"/>
    </source>
</evidence>
<dbReference type="EMBL" id="JARHTQ010000016">
    <property type="protein sequence ID" value="MDF2258511.1"/>
    <property type="molecule type" value="Genomic_DNA"/>
</dbReference>
<sequence>MTEQTELGRFLRARRGGVQPADVGLPTGAGVRRTPGLRREELATLAGVSIDYYTRLERGKETRPSPAVVEALANALRLNDEERDYLRDLAAQAARRAPEPRPRPSRTVRPSVRQLLETVRPSPAYVVSRTNDLLAANPGGMRLMHGMANWPARQRNTIRYTFLHPTARTLWPDWEQKAKACVAQLRAVAGSDPDAPDLAALVGELIVKSPDFNRLWERYEVRVIGDGAKTFHHPAVGTMTLTHEVVNLNRTDGQRLVIYMATPGSRDHDAMTLLDLGGLEPEDGETVTEPVERTHERPVPGN</sequence>
<evidence type="ECO:0000256" key="1">
    <source>
        <dbReference type="SAM" id="MobiDB-lite"/>
    </source>
</evidence>
<dbReference type="InterPro" id="IPR001387">
    <property type="entry name" value="Cro/C1-type_HTH"/>
</dbReference>
<reference evidence="3 4" key="1">
    <citation type="submission" date="2023-03" db="EMBL/GenBank/DDBJ databases">
        <title>Draft genome sequence of type strain Streptomyces ferralitis JCM 14344.</title>
        <authorList>
            <person name="Klaysubun C."/>
            <person name="Duangmal K."/>
        </authorList>
    </citation>
    <scope>NUCLEOTIDE SEQUENCE [LARGE SCALE GENOMIC DNA]</scope>
    <source>
        <strain evidence="3 4">JCM 14344</strain>
    </source>
</reference>
<dbReference type="Proteomes" id="UP001220022">
    <property type="component" value="Unassembled WGS sequence"/>
</dbReference>
<dbReference type="RefSeq" id="WP_275817608.1">
    <property type="nucleotide sequence ID" value="NZ_BAAANM010000006.1"/>
</dbReference>
<dbReference type="PANTHER" id="PTHR35010:SF2">
    <property type="entry name" value="BLL4672 PROTEIN"/>
    <property type="match status" value="1"/>
</dbReference>
<accession>A0ABT5Z4M2</accession>
<dbReference type="Gene3D" id="3.30.450.180">
    <property type="match status" value="1"/>
</dbReference>
<dbReference type="Pfam" id="PF17765">
    <property type="entry name" value="MLTR_LBD"/>
    <property type="match status" value="1"/>
</dbReference>
<dbReference type="InterPro" id="IPR010982">
    <property type="entry name" value="Lambda_DNA-bd_dom_sf"/>
</dbReference>
<feature type="compositionally biased region" description="Basic and acidic residues" evidence="1">
    <location>
        <begin position="290"/>
        <end position="302"/>
    </location>
</feature>
<comment type="caution">
    <text evidence="3">The sequence shown here is derived from an EMBL/GenBank/DDBJ whole genome shotgun (WGS) entry which is preliminary data.</text>
</comment>
<organism evidence="3 4">
    <name type="scientific">Streptantibioticus ferralitis</name>
    <dbReference type="NCBI Taxonomy" id="236510"/>
    <lineage>
        <taxon>Bacteria</taxon>
        <taxon>Bacillati</taxon>
        <taxon>Actinomycetota</taxon>
        <taxon>Actinomycetes</taxon>
        <taxon>Kitasatosporales</taxon>
        <taxon>Streptomycetaceae</taxon>
        <taxon>Streptantibioticus</taxon>
    </lineage>
</organism>
<name>A0ABT5Z4M2_9ACTN</name>
<feature type="region of interest" description="Disordered" evidence="1">
    <location>
        <begin position="278"/>
        <end position="302"/>
    </location>
</feature>
<evidence type="ECO:0000259" key="2">
    <source>
        <dbReference type="PROSITE" id="PS50943"/>
    </source>
</evidence>
<dbReference type="SUPFAM" id="SSF47413">
    <property type="entry name" value="lambda repressor-like DNA-binding domains"/>
    <property type="match status" value="1"/>
</dbReference>
<protein>
    <submittedName>
        <fullName evidence="3">Helix-turn-helix transcriptional regulator</fullName>
    </submittedName>
</protein>
<dbReference type="PANTHER" id="PTHR35010">
    <property type="entry name" value="BLL4672 PROTEIN-RELATED"/>
    <property type="match status" value="1"/>
</dbReference>